<name>A0A0A9A5T9_ARUDO</name>
<organism evidence="1">
    <name type="scientific">Arundo donax</name>
    <name type="common">Giant reed</name>
    <name type="synonym">Donax arundinaceus</name>
    <dbReference type="NCBI Taxonomy" id="35708"/>
    <lineage>
        <taxon>Eukaryota</taxon>
        <taxon>Viridiplantae</taxon>
        <taxon>Streptophyta</taxon>
        <taxon>Embryophyta</taxon>
        <taxon>Tracheophyta</taxon>
        <taxon>Spermatophyta</taxon>
        <taxon>Magnoliopsida</taxon>
        <taxon>Liliopsida</taxon>
        <taxon>Poales</taxon>
        <taxon>Poaceae</taxon>
        <taxon>PACMAD clade</taxon>
        <taxon>Arundinoideae</taxon>
        <taxon>Arundineae</taxon>
        <taxon>Arundo</taxon>
    </lineage>
</organism>
<dbReference type="EMBL" id="GBRH01251434">
    <property type="protein sequence ID" value="JAD46461.1"/>
    <property type="molecule type" value="Transcribed_RNA"/>
</dbReference>
<reference evidence="1" key="1">
    <citation type="submission" date="2014-09" db="EMBL/GenBank/DDBJ databases">
        <authorList>
            <person name="Magalhaes I.L.F."/>
            <person name="Oliveira U."/>
            <person name="Santos F.R."/>
            <person name="Vidigal T.H.D.A."/>
            <person name="Brescovit A.D."/>
            <person name="Santos A.J."/>
        </authorList>
    </citation>
    <scope>NUCLEOTIDE SEQUENCE</scope>
    <source>
        <tissue evidence="1">Shoot tissue taken approximately 20 cm above the soil surface</tissue>
    </source>
</reference>
<proteinExistence type="predicted"/>
<accession>A0A0A9A5T9</accession>
<protein>
    <submittedName>
        <fullName evidence="1">Uncharacterized protein</fullName>
    </submittedName>
</protein>
<sequence length="35" mass="4179">MSWKKRQSARLTRGSMQSATQYFKSREEVKLAPYK</sequence>
<reference evidence="1" key="2">
    <citation type="journal article" date="2015" name="Data Brief">
        <title>Shoot transcriptome of the giant reed, Arundo donax.</title>
        <authorList>
            <person name="Barrero R.A."/>
            <person name="Guerrero F.D."/>
            <person name="Moolhuijzen P."/>
            <person name="Goolsby J.A."/>
            <person name="Tidwell J."/>
            <person name="Bellgard S.E."/>
            <person name="Bellgard M.I."/>
        </authorList>
    </citation>
    <scope>NUCLEOTIDE SEQUENCE</scope>
    <source>
        <tissue evidence="1">Shoot tissue taken approximately 20 cm above the soil surface</tissue>
    </source>
</reference>
<evidence type="ECO:0000313" key="1">
    <source>
        <dbReference type="EMBL" id="JAD46461.1"/>
    </source>
</evidence>
<dbReference type="AlphaFoldDB" id="A0A0A9A5T9"/>